<dbReference type="SUPFAM" id="SSF63520">
    <property type="entry name" value="PTS-regulatory domain, PRD"/>
    <property type="match status" value="1"/>
</dbReference>
<evidence type="ECO:0000256" key="1">
    <source>
        <dbReference type="ARBA" id="ARBA00022737"/>
    </source>
</evidence>
<sequence length="667" mass="76397">MLAFSFLCYTLIIGGDDLSIKNKRKLVEILVQSESYETADSLAEQLGVSKRTIYAYLDDIEPLINQTQALLEKRPGLGTKIMGDVNAKSSLLRSVHKQSSLDFDPQERQDLLLKELLNGKRISYYDLADRFYVSRSTIVKDMKAIKKQYFPQDNILSSNNEGTLMATDERTLQSIWGRYLTAKYALVNAHPPVLLDRYGCFIEDELDLPGSFVKNILLEIEQIGSVYDLADYYRINLFESLLVMSFRILKGHHHEKSGGYVFERVTELDTYYIAYDLAARLESDLDLVYMIEDKVFINECLIANGIKNVKLGDTSEYYTDLVDDLIIKTSHMMNEDLSGDHQLREGLLHHIIPMCFRLKNGIALQNPYIHEIKKQYSMMFHLTWYVVVDLEKEWGKRIPVDEIAFLMIHFQSALERKRDIKKILIISQTGLLTTEILERRIKQYLPSVHIYEVISEEKVEQVDLDKVDLIISTVSLKFTPSVVLTLSSIPSDGELKELAAKMEDYFTNQSHQLNQSGIDDPEHPLIESLSKRLSIVRGHVQSAKEAMTRLTLPLIDNGSVTEEYLSSVFEREDMSSTAFETGIAIPHGNPAYVKETQVSILINDKKISWGDERVDVVVLISVAKADISHISLIIEPLYEVMASRSDVERLFINQSDQSIYRLFARYH</sequence>
<evidence type="ECO:0000256" key="3">
    <source>
        <dbReference type="ARBA" id="ARBA00023163"/>
    </source>
</evidence>
<dbReference type="EMBL" id="PVTO01000011">
    <property type="protein sequence ID" value="PRY82505.1"/>
    <property type="molecule type" value="Genomic_DNA"/>
</dbReference>
<keyword evidence="3" id="KW-0804">Transcription</keyword>
<comment type="caution">
    <text evidence="7">The sequence shown here is derived from an EMBL/GenBank/DDBJ whole genome shotgun (WGS) entry which is preliminary data.</text>
</comment>
<name>A0A2T0W726_9LACT</name>
<feature type="domain" description="PTS EIIB type-2" evidence="5">
    <location>
        <begin position="421"/>
        <end position="510"/>
    </location>
</feature>
<accession>A0A2T0W726</accession>
<dbReference type="CDD" id="cd00211">
    <property type="entry name" value="PTS_IIA_fru"/>
    <property type="match status" value="1"/>
</dbReference>
<dbReference type="InterPro" id="IPR036388">
    <property type="entry name" value="WH-like_DNA-bd_sf"/>
</dbReference>
<dbReference type="GO" id="GO:0009401">
    <property type="term" value="P:phosphoenolpyruvate-dependent sugar phosphotransferase system"/>
    <property type="evidence" value="ECO:0007669"/>
    <property type="project" value="InterPro"/>
</dbReference>
<keyword evidence="1" id="KW-0677">Repeat</keyword>
<dbReference type="CDD" id="cd05568">
    <property type="entry name" value="PTS_IIB_bgl_like"/>
    <property type="match status" value="1"/>
</dbReference>
<evidence type="ECO:0000259" key="5">
    <source>
        <dbReference type="PROSITE" id="PS51099"/>
    </source>
</evidence>
<dbReference type="PROSITE" id="PS51099">
    <property type="entry name" value="PTS_EIIB_TYPE_2"/>
    <property type="match status" value="1"/>
</dbReference>
<keyword evidence="8" id="KW-1185">Reference proteome</keyword>
<dbReference type="InterPro" id="IPR011608">
    <property type="entry name" value="PRD"/>
</dbReference>
<dbReference type="AlphaFoldDB" id="A0A2T0W726"/>
<dbReference type="Pfam" id="PF00359">
    <property type="entry name" value="PTS_EIIA_2"/>
    <property type="match status" value="1"/>
</dbReference>
<gene>
    <name evidence="7" type="ORF">CLV38_11155</name>
</gene>
<organism evidence="7 8">
    <name type="scientific">Alkalibacterium olivapovliticus</name>
    <dbReference type="NCBI Taxonomy" id="99907"/>
    <lineage>
        <taxon>Bacteria</taxon>
        <taxon>Bacillati</taxon>
        <taxon>Bacillota</taxon>
        <taxon>Bacilli</taxon>
        <taxon>Lactobacillales</taxon>
        <taxon>Carnobacteriaceae</taxon>
        <taxon>Alkalibacterium</taxon>
    </lineage>
</organism>
<dbReference type="InterPro" id="IPR002178">
    <property type="entry name" value="PTS_EIIA_type-2_dom"/>
</dbReference>
<protein>
    <submittedName>
        <fullName evidence="7">Transcriptional antiterminator</fullName>
    </submittedName>
</protein>
<dbReference type="SUPFAM" id="SSF55804">
    <property type="entry name" value="Phoshotransferase/anion transport protein"/>
    <property type="match status" value="1"/>
</dbReference>
<dbReference type="InterPro" id="IPR036390">
    <property type="entry name" value="WH_DNA-bd_sf"/>
</dbReference>
<dbReference type="Gene3D" id="1.10.10.10">
    <property type="entry name" value="Winged helix-like DNA-binding domain superfamily/Winged helix DNA-binding domain"/>
    <property type="match status" value="2"/>
</dbReference>
<dbReference type="OrthoDB" id="3239954at2"/>
<evidence type="ECO:0000259" key="4">
    <source>
        <dbReference type="PROSITE" id="PS51094"/>
    </source>
</evidence>
<dbReference type="InterPro" id="IPR036634">
    <property type="entry name" value="PRD_sf"/>
</dbReference>
<evidence type="ECO:0000313" key="8">
    <source>
        <dbReference type="Proteomes" id="UP000238205"/>
    </source>
</evidence>
<dbReference type="PROSITE" id="PS51372">
    <property type="entry name" value="PRD_2"/>
    <property type="match status" value="1"/>
</dbReference>
<evidence type="ECO:0000256" key="2">
    <source>
        <dbReference type="ARBA" id="ARBA00023015"/>
    </source>
</evidence>
<dbReference type="PANTHER" id="PTHR30185">
    <property type="entry name" value="CRYPTIC BETA-GLUCOSIDE BGL OPERON ANTITERMINATOR"/>
    <property type="match status" value="1"/>
</dbReference>
<dbReference type="InterPro" id="IPR013011">
    <property type="entry name" value="PTS_EIIB_2"/>
</dbReference>
<dbReference type="GO" id="GO:0008982">
    <property type="term" value="F:protein-N(PI)-phosphohistidine-sugar phosphotransferase activity"/>
    <property type="evidence" value="ECO:0007669"/>
    <property type="project" value="InterPro"/>
</dbReference>
<reference evidence="7 8" key="1">
    <citation type="submission" date="2018-03" db="EMBL/GenBank/DDBJ databases">
        <title>Genomic Encyclopedia of Archaeal and Bacterial Type Strains, Phase II (KMG-II): from individual species to whole genera.</title>
        <authorList>
            <person name="Goeker M."/>
        </authorList>
    </citation>
    <scope>NUCLEOTIDE SEQUENCE [LARGE SCALE GENOMIC DNA]</scope>
    <source>
        <strain evidence="7 8">DSM 13175</strain>
    </source>
</reference>
<dbReference type="Gene3D" id="1.10.1790.10">
    <property type="entry name" value="PRD domain"/>
    <property type="match status" value="1"/>
</dbReference>
<dbReference type="Pfam" id="PF08279">
    <property type="entry name" value="HTH_11"/>
    <property type="match status" value="2"/>
</dbReference>
<feature type="domain" description="PRD" evidence="6">
    <location>
        <begin position="313"/>
        <end position="420"/>
    </location>
</feature>
<dbReference type="GO" id="GO:0006355">
    <property type="term" value="P:regulation of DNA-templated transcription"/>
    <property type="evidence" value="ECO:0007669"/>
    <property type="project" value="InterPro"/>
</dbReference>
<dbReference type="InterPro" id="IPR050661">
    <property type="entry name" value="BglG_antiterminators"/>
</dbReference>
<dbReference type="PROSITE" id="PS51094">
    <property type="entry name" value="PTS_EIIA_TYPE_2"/>
    <property type="match status" value="1"/>
</dbReference>
<evidence type="ECO:0000259" key="6">
    <source>
        <dbReference type="PROSITE" id="PS51372"/>
    </source>
</evidence>
<keyword evidence="2" id="KW-0805">Transcription regulation</keyword>
<evidence type="ECO:0000313" key="7">
    <source>
        <dbReference type="EMBL" id="PRY82505.1"/>
    </source>
</evidence>
<proteinExistence type="predicted"/>
<dbReference type="SUPFAM" id="SSF46785">
    <property type="entry name" value="Winged helix' DNA-binding domain"/>
    <property type="match status" value="1"/>
</dbReference>
<dbReference type="Proteomes" id="UP000238205">
    <property type="component" value="Unassembled WGS sequence"/>
</dbReference>
<dbReference type="InterPro" id="IPR016152">
    <property type="entry name" value="PTrfase/Anion_transptr"/>
</dbReference>
<dbReference type="Gene3D" id="3.40.50.2300">
    <property type="match status" value="1"/>
</dbReference>
<dbReference type="InterPro" id="IPR013196">
    <property type="entry name" value="HTH_11"/>
</dbReference>
<feature type="domain" description="PTS EIIA type-2" evidence="4">
    <location>
        <begin position="527"/>
        <end position="666"/>
    </location>
</feature>
<dbReference type="Pfam" id="PF00874">
    <property type="entry name" value="PRD"/>
    <property type="match status" value="1"/>
</dbReference>
<dbReference type="Gene3D" id="3.40.930.10">
    <property type="entry name" value="Mannitol-specific EII, Chain A"/>
    <property type="match status" value="1"/>
</dbReference>
<dbReference type="PANTHER" id="PTHR30185:SF18">
    <property type="entry name" value="TRANSCRIPTIONAL REGULATOR MTLR"/>
    <property type="match status" value="1"/>
</dbReference>